<protein>
    <submittedName>
        <fullName evidence="2">Uncharacterized protein</fullName>
    </submittedName>
</protein>
<reference evidence="3" key="1">
    <citation type="journal article" date="2019" name="Int. J. Syst. Evol. Microbiol.">
        <title>The Global Catalogue of Microorganisms (GCM) 10K type strain sequencing project: providing services to taxonomists for standard genome sequencing and annotation.</title>
        <authorList>
            <consortium name="The Broad Institute Genomics Platform"/>
            <consortium name="The Broad Institute Genome Sequencing Center for Infectious Disease"/>
            <person name="Wu L."/>
            <person name="Ma J."/>
        </authorList>
    </citation>
    <scope>NUCLEOTIDE SEQUENCE [LARGE SCALE GENOMIC DNA]</scope>
    <source>
        <strain evidence="3">JCM 18081</strain>
    </source>
</reference>
<feature type="region of interest" description="Disordered" evidence="1">
    <location>
        <begin position="1"/>
        <end position="21"/>
    </location>
</feature>
<evidence type="ECO:0000313" key="2">
    <source>
        <dbReference type="EMBL" id="GAA4794732.1"/>
    </source>
</evidence>
<gene>
    <name evidence="2" type="ORF">GCM10023220_21280</name>
</gene>
<sequence>MRQVVTTHPKGTECPPPFSRSEMQVGGIIREDDQRREALAATVRKARESL</sequence>
<dbReference type="EMBL" id="BAABIG010000021">
    <property type="protein sequence ID" value="GAA4794732.1"/>
    <property type="molecule type" value="Genomic_DNA"/>
</dbReference>
<dbReference type="Proteomes" id="UP001501265">
    <property type="component" value="Unassembled WGS sequence"/>
</dbReference>
<organism evidence="2 3">
    <name type="scientific">Streptomyces ziwulingensis</name>
    <dbReference type="NCBI Taxonomy" id="1045501"/>
    <lineage>
        <taxon>Bacteria</taxon>
        <taxon>Bacillati</taxon>
        <taxon>Actinomycetota</taxon>
        <taxon>Actinomycetes</taxon>
        <taxon>Kitasatosporales</taxon>
        <taxon>Streptomycetaceae</taxon>
        <taxon>Streptomyces</taxon>
    </lineage>
</organism>
<comment type="caution">
    <text evidence="2">The sequence shown here is derived from an EMBL/GenBank/DDBJ whole genome shotgun (WGS) entry which is preliminary data.</text>
</comment>
<evidence type="ECO:0000313" key="3">
    <source>
        <dbReference type="Proteomes" id="UP001501265"/>
    </source>
</evidence>
<accession>A0ABP9BIZ7</accession>
<name>A0ABP9BIZ7_9ACTN</name>
<evidence type="ECO:0000256" key="1">
    <source>
        <dbReference type="SAM" id="MobiDB-lite"/>
    </source>
</evidence>
<keyword evidence="3" id="KW-1185">Reference proteome</keyword>
<proteinExistence type="predicted"/>